<name>A0A850RDM9_9GAMM</name>
<dbReference type="PANTHER" id="PTHR36173:SF2">
    <property type="entry name" value="RIBONUCLEASE VAPC16"/>
    <property type="match status" value="1"/>
</dbReference>
<dbReference type="Pfam" id="PF01850">
    <property type="entry name" value="PIN"/>
    <property type="match status" value="1"/>
</dbReference>
<dbReference type="InterPro" id="IPR041705">
    <property type="entry name" value="PIN_Sll0205"/>
</dbReference>
<dbReference type="AlphaFoldDB" id="A0A850RDM9"/>
<dbReference type="Gene3D" id="3.40.50.1010">
    <property type="entry name" value="5'-nuclease"/>
    <property type="match status" value="1"/>
</dbReference>
<protein>
    <submittedName>
        <fullName evidence="2">Type II toxin-antitoxin system VapC family toxin</fullName>
    </submittedName>
</protein>
<evidence type="ECO:0000313" key="3">
    <source>
        <dbReference type="Proteomes" id="UP000592294"/>
    </source>
</evidence>
<dbReference type="SUPFAM" id="SSF88723">
    <property type="entry name" value="PIN domain-like"/>
    <property type="match status" value="1"/>
</dbReference>
<gene>
    <name evidence="2" type="ORF">HW932_08665</name>
</gene>
<dbReference type="RefSeq" id="WP_176976098.1">
    <property type="nucleotide sequence ID" value="NZ_JABZEO010000005.1"/>
</dbReference>
<evidence type="ECO:0000313" key="2">
    <source>
        <dbReference type="EMBL" id="NVZ09332.1"/>
    </source>
</evidence>
<dbReference type="Proteomes" id="UP000592294">
    <property type="component" value="Unassembled WGS sequence"/>
</dbReference>
<dbReference type="InterPro" id="IPR029060">
    <property type="entry name" value="PIN-like_dom_sf"/>
</dbReference>
<comment type="caution">
    <text evidence="2">The sequence shown here is derived from an EMBL/GenBank/DDBJ whole genome shotgun (WGS) entry which is preliminary data.</text>
</comment>
<sequence>MRILLDTHAFLWWVTDDPRLSAAARAAIGDDMNDVLVSAASAWEIATKHRLGKLGEAAGVVARFGELVAADGFEHLPVSYLHALKAGRYPNAHRDPFDRMLAAQSALEGVPLVTRNPAFDDFGIQTLW</sequence>
<dbReference type="InterPro" id="IPR052919">
    <property type="entry name" value="TA_system_RNase"/>
</dbReference>
<reference evidence="2 3" key="1">
    <citation type="submission" date="2020-06" db="EMBL/GenBank/DDBJ databases">
        <title>Whole-genome sequence of Allochromatium humboldtianum DSM 21881, type strain.</title>
        <authorList>
            <person name="Kyndt J.A."/>
            <person name="Meyer T.E."/>
        </authorList>
    </citation>
    <scope>NUCLEOTIDE SEQUENCE [LARGE SCALE GENOMIC DNA]</scope>
    <source>
        <strain evidence="2 3">DSM 21881</strain>
    </source>
</reference>
<dbReference type="PANTHER" id="PTHR36173">
    <property type="entry name" value="RIBONUCLEASE VAPC16-RELATED"/>
    <property type="match status" value="1"/>
</dbReference>
<dbReference type="InterPro" id="IPR002716">
    <property type="entry name" value="PIN_dom"/>
</dbReference>
<keyword evidence="3" id="KW-1185">Reference proteome</keyword>
<evidence type="ECO:0000259" key="1">
    <source>
        <dbReference type="Pfam" id="PF01850"/>
    </source>
</evidence>
<proteinExistence type="predicted"/>
<feature type="domain" description="PIN" evidence="1">
    <location>
        <begin position="3"/>
        <end position="122"/>
    </location>
</feature>
<organism evidence="2 3">
    <name type="scientific">Allochromatium humboldtianum</name>
    <dbReference type="NCBI Taxonomy" id="504901"/>
    <lineage>
        <taxon>Bacteria</taxon>
        <taxon>Pseudomonadati</taxon>
        <taxon>Pseudomonadota</taxon>
        <taxon>Gammaproteobacteria</taxon>
        <taxon>Chromatiales</taxon>
        <taxon>Chromatiaceae</taxon>
        <taxon>Allochromatium</taxon>
    </lineage>
</organism>
<dbReference type="EMBL" id="JABZEO010000005">
    <property type="protein sequence ID" value="NVZ09332.1"/>
    <property type="molecule type" value="Genomic_DNA"/>
</dbReference>
<accession>A0A850RDM9</accession>
<dbReference type="CDD" id="cd09872">
    <property type="entry name" value="PIN_Sll0205-like"/>
    <property type="match status" value="1"/>
</dbReference>